<accession>A0ABS3L7T7</accession>
<keyword evidence="2" id="KW-1185">Reference proteome</keyword>
<gene>
    <name evidence="1" type="ORF">J3T88_14265</name>
</gene>
<proteinExistence type="predicted"/>
<comment type="caution">
    <text evidence="1">The sequence shown here is derived from an EMBL/GenBank/DDBJ whole genome shotgun (WGS) entry which is preliminary data.</text>
</comment>
<evidence type="ECO:0000313" key="2">
    <source>
        <dbReference type="Proteomes" id="UP000664081"/>
    </source>
</evidence>
<dbReference type="Proteomes" id="UP000664081">
    <property type="component" value="Unassembled WGS sequence"/>
</dbReference>
<evidence type="ECO:0000313" key="1">
    <source>
        <dbReference type="EMBL" id="MBO1228449.1"/>
    </source>
</evidence>
<sequence length="32" mass="3673">MSHDANTIDQRSHEGNLNRLGFWIFLTAEVSL</sequence>
<reference evidence="1 2" key="1">
    <citation type="submission" date="2021-03" db="EMBL/GenBank/DDBJ databases">
        <title>Staphylococci and Mammaliicocci in bats.</title>
        <authorList>
            <person name="Fountain K."/>
        </authorList>
    </citation>
    <scope>NUCLEOTIDE SEQUENCE [LARGE SCALE GENOMIC DNA]</scope>
    <source>
        <strain evidence="1 2">18_1_E_SW</strain>
    </source>
</reference>
<organism evidence="1 2">
    <name type="scientific">Staphylococcus nepalensis</name>
    <dbReference type="NCBI Taxonomy" id="214473"/>
    <lineage>
        <taxon>Bacteria</taxon>
        <taxon>Bacillati</taxon>
        <taxon>Bacillota</taxon>
        <taxon>Bacilli</taxon>
        <taxon>Bacillales</taxon>
        <taxon>Staphylococcaceae</taxon>
        <taxon>Staphylococcus</taxon>
    </lineage>
</organism>
<protein>
    <submittedName>
        <fullName evidence="1">Cytochrome aa3 quinol oxidase subunit III</fullName>
    </submittedName>
</protein>
<feature type="non-terminal residue" evidence="1">
    <location>
        <position position="32"/>
    </location>
</feature>
<dbReference type="EMBL" id="JAFNLT010000023">
    <property type="protein sequence ID" value="MBO1228449.1"/>
    <property type="molecule type" value="Genomic_DNA"/>
</dbReference>
<name>A0ABS3L7T7_9STAP</name>